<sequence length="150" mass="16315">MSATGPPPAPNGEPPSYQESGGSPYPDEPPPKYEPPKGTASGYQYPTSANYPVQPDNGYQAVVTGAPIIVIPTNRWGPDRQTVYCPFCNAHITTYLDYESGALTWLTSGLLCLFGCWPCCPIPFCIPDLQDVKHRCNLCGTTLGIYRRLS</sequence>
<name>A0AAN8QDV6_PATCE</name>
<dbReference type="InterPro" id="IPR037519">
    <property type="entry name" value="LITAF_fam"/>
</dbReference>
<evidence type="ECO:0000256" key="3">
    <source>
        <dbReference type="ARBA" id="ARBA00004630"/>
    </source>
</evidence>
<dbReference type="GO" id="GO:0031902">
    <property type="term" value="C:late endosome membrane"/>
    <property type="evidence" value="ECO:0007669"/>
    <property type="project" value="UniProtKB-SubCell"/>
</dbReference>
<dbReference type="EMBL" id="JAZGQO010000002">
    <property type="protein sequence ID" value="KAK6190086.1"/>
    <property type="molecule type" value="Genomic_DNA"/>
</dbReference>
<evidence type="ECO:0000256" key="6">
    <source>
        <dbReference type="ARBA" id="ARBA00022833"/>
    </source>
</evidence>
<dbReference type="Proteomes" id="UP001347796">
    <property type="component" value="Unassembled WGS sequence"/>
</dbReference>
<feature type="compositionally biased region" description="Pro residues" evidence="8">
    <location>
        <begin position="1"/>
        <end position="13"/>
    </location>
</feature>
<evidence type="ECO:0000313" key="11">
    <source>
        <dbReference type="EMBL" id="KAK6190086.1"/>
    </source>
</evidence>
<evidence type="ECO:0000313" key="12">
    <source>
        <dbReference type="Proteomes" id="UP001347796"/>
    </source>
</evidence>
<organism evidence="11 12">
    <name type="scientific">Patella caerulea</name>
    <name type="common">Rayed Mediterranean limpet</name>
    <dbReference type="NCBI Taxonomy" id="87958"/>
    <lineage>
        <taxon>Eukaryota</taxon>
        <taxon>Metazoa</taxon>
        <taxon>Spiralia</taxon>
        <taxon>Lophotrochozoa</taxon>
        <taxon>Mollusca</taxon>
        <taxon>Gastropoda</taxon>
        <taxon>Patellogastropoda</taxon>
        <taxon>Patelloidea</taxon>
        <taxon>Patellidae</taxon>
        <taxon>Patella</taxon>
    </lineage>
</organism>
<feature type="compositionally biased region" description="Polar residues" evidence="8">
    <location>
        <begin position="41"/>
        <end position="50"/>
    </location>
</feature>
<dbReference type="GO" id="GO:0008270">
    <property type="term" value="F:zinc ion binding"/>
    <property type="evidence" value="ECO:0007669"/>
    <property type="project" value="TreeGrafter"/>
</dbReference>
<proteinExistence type="inferred from homology"/>
<dbReference type="EMBL" id="JAZGQO010000006">
    <property type="protein sequence ID" value="KAK6184310.1"/>
    <property type="molecule type" value="Genomic_DNA"/>
</dbReference>
<dbReference type="PANTHER" id="PTHR23292">
    <property type="entry name" value="LIPOPOLYSACCHARIDE-INDUCED TUMOR NECROSIS FACTOR-ALPHA FACTOR"/>
    <property type="match status" value="1"/>
</dbReference>
<evidence type="ECO:0000256" key="1">
    <source>
        <dbReference type="ARBA" id="ARBA00004414"/>
    </source>
</evidence>
<comment type="caution">
    <text evidence="11">The sequence shown here is derived from an EMBL/GenBank/DDBJ whole genome shotgun (WGS) entry which is preliminary data.</text>
</comment>
<evidence type="ECO:0000256" key="4">
    <source>
        <dbReference type="ARBA" id="ARBA00005975"/>
    </source>
</evidence>
<reference evidence="11 12" key="1">
    <citation type="submission" date="2024-01" db="EMBL/GenBank/DDBJ databases">
        <title>The genome of the rayed Mediterranean limpet Patella caerulea (Linnaeus, 1758).</title>
        <authorList>
            <person name="Anh-Thu Weber A."/>
            <person name="Halstead-Nussloch G."/>
        </authorList>
    </citation>
    <scope>NUCLEOTIDE SEQUENCE [LARGE SCALE GENOMIC DNA]</scope>
    <source>
        <strain evidence="11">AATW-2023a</strain>
        <tissue evidence="11">Whole specimen</tissue>
    </source>
</reference>
<dbReference type="SMART" id="SM00714">
    <property type="entry name" value="LITAF"/>
    <property type="match status" value="1"/>
</dbReference>
<keyword evidence="7" id="KW-0472">Membrane</keyword>
<keyword evidence="6" id="KW-0862">Zinc</keyword>
<dbReference type="PROSITE" id="PS51837">
    <property type="entry name" value="LITAF"/>
    <property type="match status" value="1"/>
</dbReference>
<gene>
    <name evidence="11" type="ORF">SNE40_002022</name>
    <name evidence="10" type="ORF">SNE40_006808</name>
</gene>
<evidence type="ECO:0000256" key="5">
    <source>
        <dbReference type="ARBA" id="ARBA00022723"/>
    </source>
</evidence>
<keyword evidence="5" id="KW-0479">Metal-binding</keyword>
<feature type="region of interest" description="Disordered" evidence="8">
    <location>
        <begin position="1"/>
        <end position="50"/>
    </location>
</feature>
<evidence type="ECO:0000256" key="2">
    <source>
        <dbReference type="ARBA" id="ARBA00004481"/>
    </source>
</evidence>
<protein>
    <recommendedName>
        <fullName evidence="9">LITAF domain-containing protein</fullName>
    </recommendedName>
</protein>
<comment type="similarity">
    <text evidence="4">Belongs to the CDIP1/LITAF family.</text>
</comment>
<dbReference type="InterPro" id="IPR006629">
    <property type="entry name" value="LITAF"/>
</dbReference>
<evidence type="ECO:0000259" key="9">
    <source>
        <dbReference type="PROSITE" id="PS51837"/>
    </source>
</evidence>
<dbReference type="Pfam" id="PF10601">
    <property type="entry name" value="zf-LITAF-like"/>
    <property type="match status" value="1"/>
</dbReference>
<evidence type="ECO:0000256" key="7">
    <source>
        <dbReference type="ARBA" id="ARBA00023136"/>
    </source>
</evidence>
<comment type="subcellular location">
    <subcellularLocation>
        <location evidence="2">Endosome membrane</location>
        <topology evidence="2">Peripheral membrane protein</topology>
    </subcellularLocation>
    <subcellularLocation>
        <location evidence="1">Late endosome membrane</location>
    </subcellularLocation>
    <subcellularLocation>
        <location evidence="3">Lysosome membrane</location>
        <topology evidence="3">Peripheral membrane protein</topology>
        <orientation evidence="3">Cytoplasmic side</orientation>
    </subcellularLocation>
</comment>
<feature type="domain" description="LITAF" evidence="9">
    <location>
        <begin position="65"/>
        <end position="148"/>
    </location>
</feature>
<evidence type="ECO:0000256" key="8">
    <source>
        <dbReference type="SAM" id="MobiDB-lite"/>
    </source>
</evidence>
<dbReference type="AlphaFoldDB" id="A0AAN8QDV6"/>
<accession>A0AAN8QDV6</accession>
<evidence type="ECO:0000313" key="10">
    <source>
        <dbReference type="EMBL" id="KAK6184310.1"/>
    </source>
</evidence>
<dbReference type="GO" id="GO:0005765">
    <property type="term" value="C:lysosomal membrane"/>
    <property type="evidence" value="ECO:0007669"/>
    <property type="project" value="UniProtKB-SubCell"/>
</dbReference>
<keyword evidence="12" id="KW-1185">Reference proteome</keyword>
<dbReference type="PANTHER" id="PTHR23292:SF6">
    <property type="entry name" value="FI16602P1-RELATED"/>
    <property type="match status" value="1"/>
</dbReference>